<evidence type="ECO:0000313" key="1">
    <source>
        <dbReference type="EMBL" id="KAJ8020520.1"/>
    </source>
</evidence>
<dbReference type="InterPro" id="IPR043502">
    <property type="entry name" value="DNA/RNA_pol_sf"/>
</dbReference>
<keyword evidence="2" id="KW-1185">Reference proteome</keyword>
<comment type="caution">
    <text evidence="1">The sequence shown here is derived from an EMBL/GenBank/DDBJ whole genome shotgun (WGS) entry which is preliminary data.</text>
</comment>
<protein>
    <recommendedName>
        <fullName evidence="3">DNA-directed DNA polymerase</fullName>
    </recommendedName>
</protein>
<dbReference type="EMBL" id="JAIZAY010000022">
    <property type="protein sequence ID" value="KAJ8020520.1"/>
    <property type="molecule type" value="Genomic_DNA"/>
</dbReference>
<name>A0A9Q0YFM7_HOLLE</name>
<organism evidence="1 2">
    <name type="scientific">Holothuria leucospilota</name>
    <name type="common">Black long sea cucumber</name>
    <name type="synonym">Mertensiothuria leucospilota</name>
    <dbReference type="NCBI Taxonomy" id="206669"/>
    <lineage>
        <taxon>Eukaryota</taxon>
        <taxon>Metazoa</taxon>
        <taxon>Echinodermata</taxon>
        <taxon>Eleutherozoa</taxon>
        <taxon>Echinozoa</taxon>
        <taxon>Holothuroidea</taxon>
        <taxon>Aspidochirotacea</taxon>
        <taxon>Aspidochirotida</taxon>
        <taxon>Holothuriidae</taxon>
        <taxon>Holothuria</taxon>
    </lineage>
</organism>
<dbReference type="AlphaFoldDB" id="A0A9Q0YFM7"/>
<dbReference type="Proteomes" id="UP001152320">
    <property type="component" value="Chromosome 22"/>
</dbReference>
<reference evidence="1" key="1">
    <citation type="submission" date="2021-10" db="EMBL/GenBank/DDBJ databases">
        <title>Tropical sea cucumber genome reveals ecological adaptation and Cuvierian tubules defense mechanism.</title>
        <authorList>
            <person name="Chen T."/>
        </authorList>
    </citation>
    <scope>NUCLEOTIDE SEQUENCE</scope>
    <source>
        <strain evidence="1">Nanhai2018</strain>
        <tissue evidence="1">Muscle</tissue>
    </source>
</reference>
<gene>
    <name evidence="1" type="ORF">HOLleu_40130</name>
</gene>
<accession>A0A9Q0YFM7</accession>
<evidence type="ECO:0008006" key="3">
    <source>
        <dbReference type="Google" id="ProtNLM"/>
    </source>
</evidence>
<proteinExistence type="predicted"/>
<dbReference type="OrthoDB" id="6153129at2759"/>
<dbReference type="PANTHER" id="PTHR33206:SF1">
    <property type="entry name" value="DNA-DIRECTED DNA POLYMERASE"/>
    <property type="match status" value="1"/>
</dbReference>
<dbReference type="SUPFAM" id="SSF56672">
    <property type="entry name" value="DNA/RNA polymerases"/>
    <property type="match status" value="1"/>
</dbReference>
<sequence>MLQFYYDFMAKYVHLTDFEYCEMDTDSAYLAISGESLEEIIKPEMLAKFETDKCMWFPRTDTTEHRQYDKRTPGLFKLEWEGDGIISLSSKCYYCFGSEKDKISCKGVNKNTANLTKERYLSVIQNKSRVEGTNMGFRLYGNRMQTYVQQKSALSYLYVKRKVSSDGVSTTPLDL</sequence>
<evidence type="ECO:0000313" key="2">
    <source>
        <dbReference type="Proteomes" id="UP001152320"/>
    </source>
</evidence>
<dbReference type="PANTHER" id="PTHR33206">
    <property type="entry name" value="PROTEIN CBG10425"/>
    <property type="match status" value="1"/>
</dbReference>